<dbReference type="eggNOG" id="COG4870">
    <property type="taxonomic scope" value="Bacteria"/>
</dbReference>
<dbReference type="PANTHER" id="PTHR12411">
    <property type="entry name" value="CYSTEINE PROTEASE FAMILY C1-RELATED"/>
    <property type="match status" value="1"/>
</dbReference>
<dbReference type="Gene3D" id="3.90.70.10">
    <property type="entry name" value="Cysteine proteinases"/>
    <property type="match status" value="1"/>
</dbReference>
<gene>
    <name evidence="4" type="ordered locus">Solca_3976</name>
</gene>
<dbReference type="InterPro" id="IPR038765">
    <property type="entry name" value="Papain-like_cys_pep_sf"/>
</dbReference>
<name>H8KM47_SOLCM</name>
<dbReference type="AlphaFoldDB" id="H8KM47"/>
<feature type="region of interest" description="Disordered" evidence="2">
    <location>
        <begin position="1"/>
        <end position="27"/>
    </location>
</feature>
<dbReference type="GO" id="GO:0008234">
    <property type="term" value="F:cysteine-type peptidase activity"/>
    <property type="evidence" value="ECO:0007669"/>
    <property type="project" value="InterPro"/>
</dbReference>
<accession>H8KM47</accession>
<protein>
    <submittedName>
        <fullName evidence="4">Cysteine protease</fullName>
    </submittedName>
</protein>
<dbReference type="Proteomes" id="UP000007590">
    <property type="component" value="Chromosome"/>
</dbReference>
<dbReference type="InterPro" id="IPR013128">
    <property type="entry name" value="Peptidase_C1A"/>
</dbReference>
<dbReference type="KEGG" id="scn:Solca_3976"/>
<keyword evidence="4" id="KW-0645">Protease</keyword>
<dbReference type="OrthoDB" id="3648721at2"/>
<reference evidence="4" key="1">
    <citation type="submission" date="2012-02" db="EMBL/GenBank/DDBJ databases">
        <title>The complete genome of Solitalea canadensis DSM 3403.</title>
        <authorList>
            <consortium name="US DOE Joint Genome Institute (JGI-PGF)"/>
            <person name="Lucas S."/>
            <person name="Copeland A."/>
            <person name="Lapidus A."/>
            <person name="Glavina del Rio T."/>
            <person name="Dalin E."/>
            <person name="Tice H."/>
            <person name="Bruce D."/>
            <person name="Goodwin L."/>
            <person name="Pitluck S."/>
            <person name="Peters L."/>
            <person name="Ovchinnikova G."/>
            <person name="Lu M."/>
            <person name="Kyrpides N."/>
            <person name="Mavromatis K."/>
            <person name="Ivanova N."/>
            <person name="Brettin T."/>
            <person name="Detter J.C."/>
            <person name="Han C."/>
            <person name="Larimer F."/>
            <person name="Land M."/>
            <person name="Hauser L."/>
            <person name="Markowitz V."/>
            <person name="Cheng J.-F."/>
            <person name="Hugenholtz P."/>
            <person name="Woyke T."/>
            <person name="Wu D."/>
            <person name="Spring S."/>
            <person name="Schroeder M."/>
            <person name="Kopitz M."/>
            <person name="Brambilla E."/>
            <person name="Klenk H.-P."/>
            <person name="Eisen J.A."/>
        </authorList>
    </citation>
    <scope>NUCLEOTIDE SEQUENCE</scope>
    <source>
        <strain evidence="4">DSM 3403</strain>
    </source>
</reference>
<comment type="similarity">
    <text evidence="1">Belongs to the peptidase C1 family.</text>
</comment>
<dbReference type="HOGENOM" id="CLU_034734_0_0_10"/>
<evidence type="ECO:0000313" key="5">
    <source>
        <dbReference type="Proteomes" id="UP000007590"/>
    </source>
</evidence>
<dbReference type="GO" id="GO:0006508">
    <property type="term" value="P:proteolysis"/>
    <property type="evidence" value="ECO:0007669"/>
    <property type="project" value="UniProtKB-KW"/>
</dbReference>
<dbReference type="CDD" id="cd02619">
    <property type="entry name" value="Peptidase_C1"/>
    <property type="match status" value="1"/>
</dbReference>
<dbReference type="SUPFAM" id="SSF54001">
    <property type="entry name" value="Cysteine proteinases"/>
    <property type="match status" value="1"/>
</dbReference>
<proteinExistence type="inferred from homology"/>
<keyword evidence="4" id="KW-0378">Hydrolase</keyword>
<feature type="compositionally biased region" description="Gly residues" evidence="2">
    <location>
        <begin position="16"/>
        <end position="27"/>
    </location>
</feature>
<feature type="domain" description="Peptidase C1A papain C-terminal" evidence="3">
    <location>
        <begin position="112"/>
        <end position="339"/>
    </location>
</feature>
<dbReference type="RefSeq" id="WP_014682192.1">
    <property type="nucleotide sequence ID" value="NC_017770.1"/>
</dbReference>
<sequence length="519" mass="56187">MPIRMVKDEDDSSQGGPPGGGGGGFSGGGRGGGGGGLLALLLGLLLKNPKLLLVALVIGGAFYFFKGGCSGGGNIAQIASKVLSTGANFDLKQYDKAEVFEPLAYDKNKNPLPERITLQQFCPNRLNQGEQGSCVAWSSAYGARTILESRKTGADPNQIAFSPAFLYNQIKLDGCQGSYIIRAMKSMKDVGALPFSQFPYNDQDCSRQPNSSQISDANQYTMLGYNRLTQGGDDYTIDLNAMRQNLAQGAPVVIGMMVGGSFMQDMMGQKVWHPTNTDYSMRGFGGHAMCIVGYDDYLEGGAFQIMNSWGPEWGENGFGWVRYNDFIHFAKEAYGVYPMGARNEAKSNELKVSVALVDNNTKSYIPLSQKNGNVFSTNSAIRKGTKFKIEVNNSIECYTYVFQDSLGKSTVLFPYTSKHSPYCGITGARLFPKDYSMQIDEVGGKDIMAVVVTKKPLDFKAFNQRINQSSGGSYAEKLKNTLGNMNTSGVNFSSGQKIAFETPVNSSDAAVAVIVEILK</sequence>
<evidence type="ECO:0000256" key="1">
    <source>
        <dbReference type="ARBA" id="ARBA00008455"/>
    </source>
</evidence>
<keyword evidence="5" id="KW-1185">Reference proteome</keyword>
<organism evidence="4 5">
    <name type="scientific">Solitalea canadensis (strain ATCC 29591 / DSM 3403 / JCM 21819 / LMG 8368 / NBRC 15130 / NCIMB 12057 / USAM 9D)</name>
    <name type="common">Flexibacter canadensis</name>
    <dbReference type="NCBI Taxonomy" id="929556"/>
    <lineage>
        <taxon>Bacteria</taxon>
        <taxon>Pseudomonadati</taxon>
        <taxon>Bacteroidota</taxon>
        <taxon>Sphingobacteriia</taxon>
        <taxon>Sphingobacteriales</taxon>
        <taxon>Sphingobacteriaceae</taxon>
        <taxon>Solitalea</taxon>
    </lineage>
</organism>
<dbReference type="SMART" id="SM00645">
    <property type="entry name" value="Pept_C1"/>
    <property type="match status" value="1"/>
</dbReference>
<evidence type="ECO:0000256" key="2">
    <source>
        <dbReference type="SAM" id="MobiDB-lite"/>
    </source>
</evidence>
<dbReference type="InterPro" id="IPR000668">
    <property type="entry name" value="Peptidase_C1A_C"/>
</dbReference>
<dbReference type="STRING" id="929556.Solca_3976"/>
<evidence type="ECO:0000313" key="4">
    <source>
        <dbReference type="EMBL" id="AFD08969.1"/>
    </source>
</evidence>
<evidence type="ECO:0000259" key="3">
    <source>
        <dbReference type="SMART" id="SM00645"/>
    </source>
</evidence>
<dbReference type="EMBL" id="CP003349">
    <property type="protein sequence ID" value="AFD08969.1"/>
    <property type="molecule type" value="Genomic_DNA"/>
</dbReference>
<dbReference type="Pfam" id="PF00112">
    <property type="entry name" value="Peptidase_C1"/>
    <property type="match status" value="1"/>
</dbReference>